<dbReference type="AlphaFoldDB" id="A0A4Z2DJG5"/>
<feature type="non-terminal residue" evidence="1">
    <location>
        <position position="1"/>
    </location>
</feature>
<evidence type="ECO:0000313" key="1">
    <source>
        <dbReference type="EMBL" id="TNN16625.1"/>
    </source>
</evidence>
<sequence>VGEQKSSYTHVLSYLQWVSVSDEKHLQQLLTIYSPDDYKLSQLSKRMKQLVLSSEFGEALFKHVIKEYGHEGSICTPQQTTISTPYKKYSSKD</sequence>
<dbReference type="EMBL" id="SKCS01000109">
    <property type="protein sequence ID" value="TNN16625.1"/>
    <property type="molecule type" value="Genomic_DNA"/>
</dbReference>
<protein>
    <submittedName>
        <fullName evidence="1">Uncharacterized protein</fullName>
    </submittedName>
</protein>
<name>A0A4Z2DJG5_SCHJA</name>
<gene>
    <name evidence="1" type="ORF">EWB00_000272</name>
</gene>
<accession>A0A4Z2DJG5</accession>
<keyword evidence="2" id="KW-1185">Reference proteome</keyword>
<reference evidence="1 2" key="1">
    <citation type="submission" date="2019-03" db="EMBL/GenBank/DDBJ databases">
        <title>An improved genome assembly of the fluke Schistosoma japonicum.</title>
        <authorList>
            <person name="Hu W."/>
            <person name="Luo F."/>
            <person name="Yin M."/>
            <person name="Mo X."/>
            <person name="Sun C."/>
            <person name="Wu Q."/>
            <person name="Zhu B."/>
            <person name="Xiang M."/>
            <person name="Wang J."/>
            <person name="Wang Y."/>
            <person name="Zhang T."/>
            <person name="Xu B."/>
            <person name="Zheng H."/>
            <person name="Feng Z."/>
        </authorList>
    </citation>
    <scope>NUCLEOTIDE SEQUENCE [LARGE SCALE GENOMIC DNA]</scope>
    <source>
        <strain evidence="1">HuSjv2</strain>
        <tissue evidence="1">Worms</tissue>
    </source>
</reference>
<dbReference type="Proteomes" id="UP000311919">
    <property type="component" value="Unassembled WGS sequence"/>
</dbReference>
<proteinExistence type="predicted"/>
<organism evidence="1 2">
    <name type="scientific">Schistosoma japonicum</name>
    <name type="common">Blood fluke</name>
    <dbReference type="NCBI Taxonomy" id="6182"/>
    <lineage>
        <taxon>Eukaryota</taxon>
        <taxon>Metazoa</taxon>
        <taxon>Spiralia</taxon>
        <taxon>Lophotrochozoa</taxon>
        <taxon>Platyhelminthes</taxon>
        <taxon>Trematoda</taxon>
        <taxon>Digenea</taxon>
        <taxon>Strigeidida</taxon>
        <taxon>Schistosomatoidea</taxon>
        <taxon>Schistosomatidae</taxon>
        <taxon>Schistosoma</taxon>
    </lineage>
</organism>
<comment type="caution">
    <text evidence="1">The sequence shown here is derived from an EMBL/GenBank/DDBJ whole genome shotgun (WGS) entry which is preliminary data.</text>
</comment>
<evidence type="ECO:0000313" key="2">
    <source>
        <dbReference type="Proteomes" id="UP000311919"/>
    </source>
</evidence>